<reference evidence="2 3" key="1">
    <citation type="submission" date="2018-03" db="EMBL/GenBank/DDBJ databases">
        <authorList>
            <person name="Guldener U."/>
        </authorList>
    </citation>
    <scope>NUCLEOTIDE SEQUENCE [LARGE SCALE GENOMIC DNA]</scope>
    <source>
        <strain evidence="2 3">NBRC100155</strain>
    </source>
</reference>
<evidence type="ECO:0000256" key="1">
    <source>
        <dbReference type="SAM" id="MobiDB-lite"/>
    </source>
</evidence>
<proteinExistence type="predicted"/>
<feature type="compositionally biased region" description="Basic and acidic residues" evidence="1">
    <location>
        <begin position="307"/>
        <end position="339"/>
    </location>
</feature>
<dbReference type="Proteomes" id="UP000324022">
    <property type="component" value="Unassembled WGS sequence"/>
</dbReference>
<feature type="region of interest" description="Disordered" evidence="1">
    <location>
        <begin position="166"/>
        <end position="195"/>
    </location>
</feature>
<protein>
    <recommendedName>
        <fullName evidence="4">SURP motif domain-containing protein</fullName>
    </recommendedName>
</protein>
<sequence length="352" mass="38915">MSRPPSKRRRFTQETVEDDSLSSHIFASCSSSQPSISGILRPCSFEISLNHDSELKRSLHLLQASQPSAETSSAWGSRLVEWTSSSNQHRIISDRYDAVHLLTDLPKESISNNPKSVAETDEDAGWSDLDSDSEDLFYMTPLEVSSFLHNKAKAKLDAQHSLRLANLASPSPSPSSSSASPPATSGPSSESKAARLEKSQFELMSKTARILSKSSNPAILELKILANHGGDARFRFLHKDQDPRWKDVWEVLQKRKGEMGYEEALLVHSRRNQDDTKDPNKQSGSGLVAYEDSDSSSSSEATASDKVNTKPPEEKPETDDKAKLQKQAERLARAKEWLKTRSQPPPPPPPPS</sequence>
<organism evidence="2 3">
    <name type="scientific">Ustilago trichophora</name>
    <dbReference type="NCBI Taxonomy" id="86804"/>
    <lineage>
        <taxon>Eukaryota</taxon>
        <taxon>Fungi</taxon>
        <taxon>Dikarya</taxon>
        <taxon>Basidiomycota</taxon>
        <taxon>Ustilaginomycotina</taxon>
        <taxon>Ustilaginomycetes</taxon>
        <taxon>Ustilaginales</taxon>
        <taxon>Ustilaginaceae</taxon>
        <taxon>Ustilago</taxon>
    </lineage>
</organism>
<keyword evidence="3" id="KW-1185">Reference proteome</keyword>
<dbReference type="AlphaFoldDB" id="A0A5C3ERU3"/>
<feature type="compositionally biased region" description="Low complexity" evidence="1">
    <location>
        <begin position="168"/>
        <end position="191"/>
    </location>
</feature>
<feature type="region of interest" description="Disordered" evidence="1">
    <location>
        <begin position="268"/>
        <end position="352"/>
    </location>
</feature>
<dbReference type="OrthoDB" id="2552978at2759"/>
<evidence type="ECO:0008006" key="4">
    <source>
        <dbReference type="Google" id="ProtNLM"/>
    </source>
</evidence>
<gene>
    <name evidence="2" type="ORF">UTRI_02616</name>
</gene>
<feature type="compositionally biased region" description="Pro residues" evidence="1">
    <location>
        <begin position="343"/>
        <end position="352"/>
    </location>
</feature>
<dbReference type="EMBL" id="OOIN01000043">
    <property type="protein sequence ID" value="SPO32059.1"/>
    <property type="molecule type" value="Genomic_DNA"/>
</dbReference>
<accession>A0A5C3ERU3</accession>
<evidence type="ECO:0000313" key="3">
    <source>
        <dbReference type="Proteomes" id="UP000324022"/>
    </source>
</evidence>
<feature type="compositionally biased region" description="Low complexity" evidence="1">
    <location>
        <begin position="295"/>
        <end position="305"/>
    </location>
</feature>
<feature type="compositionally biased region" description="Basic and acidic residues" evidence="1">
    <location>
        <begin position="271"/>
        <end position="280"/>
    </location>
</feature>
<name>A0A5C3ERU3_9BASI</name>
<evidence type="ECO:0000313" key="2">
    <source>
        <dbReference type="EMBL" id="SPO32059.1"/>
    </source>
</evidence>